<evidence type="ECO:0000259" key="1">
    <source>
        <dbReference type="Pfam" id="PF00534"/>
    </source>
</evidence>
<keyword evidence="3" id="KW-0328">Glycosyltransferase</keyword>
<dbReference type="EC" id="2.4.1.252" evidence="3"/>
<feature type="domain" description="Glycosyltransferase subfamily 4-like N-terminal" evidence="2">
    <location>
        <begin position="22"/>
        <end position="177"/>
    </location>
</feature>
<name>A0A5C5XVD1_9PLAN</name>
<evidence type="ECO:0000313" key="4">
    <source>
        <dbReference type="Proteomes" id="UP000317238"/>
    </source>
</evidence>
<reference evidence="3 4" key="1">
    <citation type="submission" date="2019-02" db="EMBL/GenBank/DDBJ databases">
        <title>Deep-cultivation of Planctomycetes and their phenomic and genomic characterization uncovers novel biology.</title>
        <authorList>
            <person name="Wiegand S."/>
            <person name="Jogler M."/>
            <person name="Boedeker C."/>
            <person name="Pinto D."/>
            <person name="Vollmers J."/>
            <person name="Rivas-Marin E."/>
            <person name="Kohn T."/>
            <person name="Peeters S.H."/>
            <person name="Heuer A."/>
            <person name="Rast P."/>
            <person name="Oberbeckmann S."/>
            <person name="Bunk B."/>
            <person name="Jeske O."/>
            <person name="Meyerdierks A."/>
            <person name="Storesund J.E."/>
            <person name="Kallscheuer N."/>
            <person name="Luecker S."/>
            <person name="Lage O.M."/>
            <person name="Pohl T."/>
            <person name="Merkel B.J."/>
            <person name="Hornburger P."/>
            <person name="Mueller R.-W."/>
            <person name="Bruemmer F."/>
            <person name="Labrenz M."/>
            <person name="Spormann A.M."/>
            <person name="Op Den Camp H."/>
            <person name="Overmann J."/>
            <person name="Amann R."/>
            <person name="Jetten M.S.M."/>
            <person name="Mascher T."/>
            <person name="Medema M.H."/>
            <person name="Devos D.P."/>
            <person name="Kaster A.-K."/>
            <person name="Ovreas L."/>
            <person name="Rohde M."/>
            <person name="Galperin M.Y."/>
            <person name="Jogler C."/>
        </authorList>
    </citation>
    <scope>NUCLEOTIDE SEQUENCE [LARGE SCALE GENOMIC DNA]</scope>
    <source>
        <strain evidence="3 4">Pan14r</strain>
    </source>
</reference>
<dbReference type="Pfam" id="PF00534">
    <property type="entry name" value="Glycos_transf_1"/>
    <property type="match status" value="1"/>
</dbReference>
<dbReference type="Proteomes" id="UP000317238">
    <property type="component" value="Unassembled WGS sequence"/>
</dbReference>
<dbReference type="PANTHER" id="PTHR12526:SF637">
    <property type="entry name" value="GLYCOSYLTRANSFERASE EPSF-RELATED"/>
    <property type="match status" value="1"/>
</dbReference>
<dbReference type="SUPFAM" id="SSF53756">
    <property type="entry name" value="UDP-Glycosyltransferase/glycogen phosphorylase"/>
    <property type="match status" value="1"/>
</dbReference>
<dbReference type="PANTHER" id="PTHR12526">
    <property type="entry name" value="GLYCOSYLTRANSFERASE"/>
    <property type="match status" value="1"/>
</dbReference>
<comment type="caution">
    <text evidence="3">The sequence shown here is derived from an EMBL/GenBank/DDBJ whole genome shotgun (WGS) entry which is preliminary data.</text>
</comment>
<dbReference type="EMBL" id="SJPL01000002">
    <property type="protein sequence ID" value="TWT65552.1"/>
    <property type="molecule type" value="Genomic_DNA"/>
</dbReference>
<proteinExistence type="predicted"/>
<organism evidence="3 4">
    <name type="scientific">Crateriforma conspicua</name>
    <dbReference type="NCBI Taxonomy" id="2527996"/>
    <lineage>
        <taxon>Bacteria</taxon>
        <taxon>Pseudomonadati</taxon>
        <taxon>Planctomycetota</taxon>
        <taxon>Planctomycetia</taxon>
        <taxon>Planctomycetales</taxon>
        <taxon>Planctomycetaceae</taxon>
        <taxon>Crateriforma</taxon>
    </lineage>
</organism>
<dbReference type="InterPro" id="IPR001296">
    <property type="entry name" value="Glyco_trans_1"/>
</dbReference>
<sequence length="378" mass="42098">MSTEHLHFTQSTEPLQGAGLGYAALGLHLSLFARGIPSRLVTTCAEGFSVDVPNVTLFPRRGPERAFYSPMMFRQASELIQVADVIHGHGFYVGPNACLGRQARRLDKPLIYHVHGFFDPWILKRSRWKKRLAHWLFENANFDHANLWRALSQKEEQQIRSVGIQSPIVVLPNGVNLPAERSEEERIQIDTMFPRARPKRLLFLSRIHSKKGLDLLIQSWASLPKPLTNDWELALFGPDEGGYAADVQRWIDQAELSDSVRLMGSVSGEAKEAAFRSSDLFVLPSYSEGFPMAVLEAASFGLPVVLTDECNFPELAATGGGWECKPTAESVGDSLRLALECGDRERTERGQAGQDLVAQHYTWGSIATRLDDACQALL</sequence>
<dbReference type="AlphaFoldDB" id="A0A5C5XVD1"/>
<accession>A0A5C5XVD1</accession>
<dbReference type="GO" id="GO:0016757">
    <property type="term" value="F:glycosyltransferase activity"/>
    <property type="evidence" value="ECO:0007669"/>
    <property type="project" value="UniProtKB-KW"/>
</dbReference>
<dbReference type="Gene3D" id="3.40.50.2000">
    <property type="entry name" value="Glycogen Phosphorylase B"/>
    <property type="match status" value="2"/>
</dbReference>
<dbReference type="Pfam" id="PF13439">
    <property type="entry name" value="Glyco_transf_4"/>
    <property type="match status" value="1"/>
</dbReference>
<gene>
    <name evidence="3" type="primary">gumH</name>
    <name evidence="3" type="ORF">Pan14r_50990</name>
</gene>
<feature type="domain" description="Glycosyl transferase family 1" evidence="1">
    <location>
        <begin position="197"/>
        <end position="349"/>
    </location>
</feature>
<evidence type="ECO:0000313" key="3">
    <source>
        <dbReference type="EMBL" id="TWT65552.1"/>
    </source>
</evidence>
<dbReference type="OrthoDB" id="232381at2"/>
<dbReference type="RefSeq" id="WP_146440865.1">
    <property type="nucleotide sequence ID" value="NZ_SJPL01000002.1"/>
</dbReference>
<protein>
    <submittedName>
        <fullName evidence="3">GDP-mannose:cellobiosyl-diphosphopolyprenol alpha-mannosyltransferase</fullName>
        <ecNumber evidence="3">2.4.1.252</ecNumber>
    </submittedName>
</protein>
<keyword evidence="4" id="KW-1185">Reference proteome</keyword>
<dbReference type="InterPro" id="IPR028098">
    <property type="entry name" value="Glyco_trans_4-like_N"/>
</dbReference>
<keyword evidence="3" id="KW-0808">Transferase</keyword>
<evidence type="ECO:0000259" key="2">
    <source>
        <dbReference type="Pfam" id="PF13439"/>
    </source>
</evidence>